<gene>
    <name evidence="1" type="ORF">ACKI18_43330</name>
</gene>
<sequence>MTYTIEITRHVVSYRTPLDVTPAGDACGGEWLDGDFREIERPSISRVEYDEFHAQTWDDDVIAWAADTISPTGAIEPSFSPVGTAAPAHAWLSGRYDDPYEGDSRVTETTVRLTGDWSPRQRADVFHALDRS</sequence>
<evidence type="ECO:0000313" key="2">
    <source>
        <dbReference type="Proteomes" id="UP001631957"/>
    </source>
</evidence>
<dbReference type="EMBL" id="JBJVNI010000036">
    <property type="protein sequence ID" value="MFM9615505.1"/>
    <property type="molecule type" value="Genomic_DNA"/>
</dbReference>
<evidence type="ECO:0000313" key="1">
    <source>
        <dbReference type="EMBL" id="MFM9615505.1"/>
    </source>
</evidence>
<reference evidence="1 2" key="1">
    <citation type="submission" date="2024-12" db="EMBL/GenBank/DDBJ databases">
        <title>Forecasting of Potato common scab and diversities of Pathogenic streptomyces spp. in china.</title>
        <authorList>
            <person name="Handique U."/>
            <person name="Wu J."/>
        </authorList>
    </citation>
    <scope>NUCLEOTIDE SEQUENCE [LARGE SCALE GENOMIC DNA]</scope>
    <source>
        <strain evidence="1 2">ZRIMU1530</strain>
    </source>
</reference>
<proteinExistence type="predicted"/>
<protein>
    <submittedName>
        <fullName evidence="1">Uncharacterized protein</fullName>
    </submittedName>
</protein>
<dbReference type="RefSeq" id="WP_409123957.1">
    <property type="nucleotide sequence ID" value="NZ_JBJVNI010000036.1"/>
</dbReference>
<name>A0ABW9I5A5_9ACTN</name>
<dbReference type="Proteomes" id="UP001631957">
    <property type="component" value="Unassembled WGS sequence"/>
</dbReference>
<comment type="caution">
    <text evidence="1">The sequence shown here is derived from an EMBL/GenBank/DDBJ whole genome shotgun (WGS) entry which is preliminary data.</text>
</comment>
<accession>A0ABW9I5A5</accession>
<keyword evidence="2" id="KW-1185">Reference proteome</keyword>
<organism evidence="1 2">
    <name type="scientific">Streptomyces niveiscabiei</name>
    <dbReference type="NCBI Taxonomy" id="164115"/>
    <lineage>
        <taxon>Bacteria</taxon>
        <taxon>Bacillati</taxon>
        <taxon>Actinomycetota</taxon>
        <taxon>Actinomycetes</taxon>
        <taxon>Kitasatosporales</taxon>
        <taxon>Streptomycetaceae</taxon>
        <taxon>Streptomyces</taxon>
    </lineage>
</organism>